<dbReference type="Proteomes" id="UP000178724">
    <property type="component" value="Unassembled WGS sequence"/>
</dbReference>
<sequence>MIEMAIEIARRLTVREQLSRNQAFKGMPLAVSAKFPSGRQLRAGEVLKNLPLLLASGILVEIRTLEGNLLDPVALIGKTPKQIDSQAIMLGENWTTF</sequence>
<gene>
    <name evidence="1" type="ORF">A2625_01375</name>
</gene>
<evidence type="ECO:0000313" key="1">
    <source>
        <dbReference type="EMBL" id="OGB89556.1"/>
    </source>
</evidence>
<reference evidence="1 2" key="1">
    <citation type="journal article" date="2016" name="Nat. Commun.">
        <title>Thousands of microbial genomes shed light on interconnected biogeochemical processes in an aquifer system.</title>
        <authorList>
            <person name="Anantharaman K."/>
            <person name="Brown C.T."/>
            <person name="Hug L.A."/>
            <person name="Sharon I."/>
            <person name="Castelle C.J."/>
            <person name="Probst A.J."/>
            <person name="Thomas B.C."/>
            <person name="Singh A."/>
            <person name="Wilkins M.J."/>
            <person name="Karaoz U."/>
            <person name="Brodie E.L."/>
            <person name="Williams K.H."/>
            <person name="Hubbard S.S."/>
            <person name="Banfield J.F."/>
        </authorList>
    </citation>
    <scope>NUCLEOTIDE SEQUENCE [LARGE SCALE GENOMIC DNA]</scope>
</reference>
<evidence type="ECO:0000313" key="2">
    <source>
        <dbReference type="Proteomes" id="UP000178724"/>
    </source>
</evidence>
<protein>
    <submittedName>
        <fullName evidence="1">Uncharacterized protein</fullName>
    </submittedName>
</protein>
<comment type="caution">
    <text evidence="1">The sequence shown here is derived from an EMBL/GenBank/DDBJ whole genome shotgun (WGS) entry which is preliminary data.</text>
</comment>
<accession>A0A1F4Q137</accession>
<dbReference type="EMBL" id="METM01000023">
    <property type="protein sequence ID" value="OGB89556.1"/>
    <property type="molecule type" value="Genomic_DNA"/>
</dbReference>
<proteinExistence type="predicted"/>
<organism evidence="1 2">
    <name type="scientific">candidate division WOR-1 bacterium RIFCSPHIGHO2_01_FULL_53_15</name>
    <dbReference type="NCBI Taxonomy" id="1802564"/>
    <lineage>
        <taxon>Bacteria</taxon>
        <taxon>Bacillati</taxon>
        <taxon>Saganbacteria</taxon>
    </lineage>
</organism>
<dbReference type="AlphaFoldDB" id="A0A1F4Q137"/>
<name>A0A1F4Q137_UNCSA</name>